<keyword evidence="5 7" id="KW-0472">Membrane</keyword>
<evidence type="ECO:0000259" key="8">
    <source>
        <dbReference type="PROSITE" id="PS50850"/>
    </source>
</evidence>
<dbReference type="GO" id="GO:0022857">
    <property type="term" value="F:transmembrane transporter activity"/>
    <property type="evidence" value="ECO:0007669"/>
    <property type="project" value="InterPro"/>
</dbReference>
<proteinExistence type="predicted"/>
<protein>
    <recommendedName>
        <fullName evidence="6">MFS-type drug efflux transporter P55</fullName>
    </recommendedName>
</protein>
<dbReference type="Proteomes" id="UP000182835">
    <property type="component" value="Unassembled WGS sequence"/>
</dbReference>
<evidence type="ECO:0000256" key="4">
    <source>
        <dbReference type="ARBA" id="ARBA00022989"/>
    </source>
</evidence>
<sequence>MELNQTKTKWMIVAIYIATLITAIEATIVVTATRAITNDLGNPNLTALIFSTYLFSSALATPIFGRMADNYGKKRIFQTGLLLFLLGTTLCGFAPSSWFLLTARVIQGIGAGGIMPMTFALIGELFDLSTRGKVMGLNNSAWGIASLIAPLLGGVILSQLSWHWIFFINIPFILIVLTLVQLFYQEEKIYAPSPQNSLVQYSALIVSLLITLSGIQLMASQIFIGSALLILGLLTLFLFYRQETKTTVPIVPIQTIQISNFRLLTICVFLINGALIGFQVYLPLWVQTELHLSATLGGLALLPSSIFFILGSYYSGKLLLRYKQKKLLQLVLAGALAGFLILSFLPNSTGYSALLLLSSFLGFFIGTGVTVSVISAQAYATQENLSSVSGFITLCRTLGQSFLVTILGVINQRSFLAQNQHIAGYHHVYLTVSIIFIFLLLVVSRASRSEG</sequence>
<feature type="domain" description="Major facilitator superfamily (MFS) profile" evidence="8">
    <location>
        <begin position="11"/>
        <end position="450"/>
    </location>
</feature>
<reference evidence="9 10" key="1">
    <citation type="submission" date="2014-12" db="EMBL/GenBank/DDBJ databases">
        <title>Draft genome sequences of 29 type strains of Enterococci.</title>
        <authorList>
            <person name="Zhong Z."/>
            <person name="Sun Z."/>
            <person name="Liu W."/>
            <person name="Zhang W."/>
            <person name="Zhang H."/>
        </authorList>
    </citation>
    <scope>NUCLEOTIDE SEQUENCE [LARGE SCALE GENOMIC DNA]</scope>
    <source>
        <strain evidence="9 10">DSM 21207</strain>
    </source>
</reference>
<evidence type="ECO:0000256" key="1">
    <source>
        <dbReference type="ARBA" id="ARBA00004651"/>
    </source>
</evidence>
<dbReference type="EMBL" id="JXKG01000013">
    <property type="protein sequence ID" value="OJG14834.1"/>
    <property type="molecule type" value="Genomic_DNA"/>
</dbReference>
<feature type="transmembrane region" description="Helical" evidence="7">
    <location>
        <begin position="294"/>
        <end position="315"/>
    </location>
</feature>
<feature type="transmembrane region" description="Helical" evidence="7">
    <location>
        <begin position="388"/>
        <end position="410"/>
    </location>
</feature>
<evidence type="ECO:0000256" key="7">
    <source>
        <dbReference type="SAM" id="Phobius"/>
    </source>
</evidence>
<dbReference type="InterPro" id="IPR036259">
    <property type="entry name" value="MFS_trans_sf"/>
</dbReference>
<dbReference type="Gene3D" id="1.20.1720.10">
    <property type="entry name" value="Multidrug resistance protein D"/>
    <property type="match status" value="1"/>
</dbReference>
<feature type="transmembrane region" description="Helical" evidence="7">
    <location>
        <begin position="327"/>
        <end position="345"/>
    </location>
</feature>
<feature type="transmembrane region" description="Helical" evidence="7">
    <location>
        <begin position="351"/>
        <end position="376"/>
    </location>
</feature>
<dbReference type="PRINTS" id="PR01036">
    <property type="entry name" value="TCRTETB"/>
</dbReference>
<dbReference type="Pfam" id="PF07690">
    <property type="entry name" value="MFS_1"/>
    <property type="match status" value="1"/>
</dbReference>
<organism evidence="9 10">
    <name type="scientific">Enterococcus canintestini</name>
    <dbReference type="NCBI Taxonomy" id="317010"/>
    <lineage>
        <taxon>Bacteria</taxon>
        <taxon>Bacillati</taxon>
        <taxon>Bacillota</taxon>
        <taxon>Bacilli</taxon>
        <taxon>Lactobacillales</taxon>
        <taxon>Enterococcaceae</taxon>
        <taxon>Enterococcus</taxon>
    </lineage>
</organism>
<feature type="transmembrane region" description="Helical" evidence="7">
    <location>
        <begin position="196"/>
        <end position="215"/>
    </location>
</feature>
<gene>
    <name evidence="9" type="ORF">RU96_GL000588</name>
</gene>
<dbReference type="InterPro" id="IPR020846">
    <property type="entry name" value="MFS_dom"/>
</dbReference>
<dbReference type="Gene3D" id="1.20.1250.20">
    <property type="entry name" value="MFS general substrate transporter like domains"/>
    <property type="match status" value="1"/>
</dbReference>
<dbReference type="STRING" id="317010.RU96_GL000588"/>
<keyword evidence="3 7" id="KW-0812">Transmembrane</keyword>
<dbReference type="PANTHER" id="PTHR23501:SF191">
    <property type="entry name" value="VACUOLAR BASIC AMINO ACID TRANSPORTER 4"/>
    <property type="match status" value="1"/>
</dbReference>
<feature type="transmembrane region" description="Helical" evidence="7">
    <location>
        <begin position="261"/>
        <end position="282"/>
    </location>
</feature>
<evidence type="ECO:0000256" key="6">
    <source>
        <dbReference type="ARBA" id="ARBA00044273"/>
    </source>
</evidence>
<evidence type="ECO:0000256" key="3">
    <source>
        <dbReference type="ARBA" id="ARBA00022692"/>
    </source>
</evidence>
<name>A0A1L8R506_9ENTE</name>
<dbReference type="InterPro" id="IPR011701">
    <property type="entry name" value="MFS"/>
</dbReference>
<feature type="transmembrane region" description="Helical" evidence="7">
    <location>
        <begin position="140"/>
        <end position="158"/>
    </location>
</feature>
<dbReference type="SUPFAM" id="SSF103473">
    <property type="entry name" value="MFS general substrate transporter"/>
    <property type="match status" value="1"/>
</dbReference>
<feature type="transmembrane region" description="Helical" evidence="7">
    <location>
        <begin position="164"/>
        <end position="184"/>
    </location>
</feature>
<feature type="transmembrane region" description="Helical" evidence="7">
    <location>
        <begin position="76"/>
        <end position="99"/>
    </location>
</feature>
<comment type="subcellular location">
    <subcellularLocation>
        <location evidence="1">Cell membrane</location>
        <topology evidence="1">Multi-pass membrane protein</topology>
    </subcellularLocation>
</comment>
<dbReference type="PROSITE" id="PS00217">
    <property type="entry name" value="SUGAR_TRANSPORT_2"/>
    <property type="match status" value="1"/>
</dbReference>
<feature type="transmembrane region" description="Helical" evidence="7">
    <location>
        <begin position="12"/>
        <end position="33"/>
    </location>
</feature>
<keyword evidence="2" id="KW-0813">Transport</keyword>
<comment type="caution">
    <text evidence="9">The sequence shown here is derived from an EMBL/GenBank/DDBJ whole genome shotgun (WGS) entry which is preliminary data.</text>
</comment>
<dbReference type="AlphaFoldDB" id="A0A1L8R506"/>
<evidence type="ECO:0000256" key="5">
    <source>
        <dbReference type="ARBA" id="ARBA00023136"/>
    </source>
</evidence>
<evidence type="ECO:0000313" key="10">
    <source>
        <dbReference type="Proteomes" id="UP000182835"/>
    </source>
</evidence>
<keyword evidence="4 7" id="KW-1133">Transmembrane helix</keyword>
<feature type="transmembrane region" description="Helical" evidence="7">
    <location>
        <begin position="422"/>
        <end position="443"/>
    </location>
</feature>
<feature type="transmembrane region" description="Helical" evidence="7">
    <location>
        <begin position="45"/>
        <end position="64"/>
    </location>
</feature>
<dbReference type="GO" id="GO:0005886">
    <property type="term" value="C:plasma membrane"/>
    <property type="evidence" value="ECO:0007669"/>
    <property type="project" value="UniProtKB-SubCell"/>
</dbReference>
<dbReference type="PANTHER" id="PTHR23501">
    <property type="entry name" value="MAJOR FACILITATOR SUPERFAMILY"/>
    <property type="match status" value="1"/>
</dbReference>
<dbReference type="PROSITE" id="PS50850">
    <property type="entry name" value="MFS"/>
    <property type="match status" value="1"/>
</dbReference>
<evidence type="ECO:0000313" key="9">
    <source>
        <dbReference type="EMBL" id="OJG14834.1"/>
    </source>
</evidence>
<accession>A0A1L8R506</accession>
<evidence type="ECO:0000256" key="2">
    <source>
        <dbReference type="ARBA" id="ARBA00022448"/>
    </source>
</evidence>
<feature type="transmembrane region" description="Helical" evidence="7">
    <location>
        <begin position="105"/>
        <end position="128"/>
    </location>
</feature>
<feature type="transmembrane region" description="Helical" evidence="7">
    <location>
        <begin position="221"/>
        <end position="240"/>
    </location>
</feature>
<dbReference type="InterPro" id="IPR005829">
    <property type="entry name" value="Sugar_transporter_CS"/>
</dbReference>